<comment type="similarity">
    <text evidence="1">Belongs to the S-100 family.</text>
</comment>
<dbReference type="GO" id="GO:0005509">
    <property type="term" value="F:calcium ion binding"/>
    <property type="evidence" value="ECO:0007669"/>
    <property type="project" value="InterPro"/>
</dbReference>
<dbReference type="SUPFAM" id="SSF47473">
    <property type="entry name" value="EF-hand"/>
    <property type="match status" value="1"/>
</dbReference>
<feature type="domain" description="EF-hand" evidence="3">
    <location>
        <begin position="64"/>
        <end position="99"/>
    </location>
</feature>
<evidence type="ECO:0000259" key="3">
    <source>
        <dbReference type="PROSITE" id="PS50222"/>
    </source>
</evidence>
<evidence type="ECO:0000256" key="1">
    <source>
        <dbReference type="ARBA" id="ARBA00007323"/>
    </source>
</evidence>
<dbReference type="KEGG" id="asn:102374667"/>
<dbReference type="Pfam" id="PF01023">
    <property type="entry name" value="S_100"/>
    <property type="match status" value="1"/>
</dbReference>
<dbReference type="Gene3D" id="1.10.238.10">
    <property type="entry name" value="EF-hand"/>
    <property type="match status" value="1"/>
</dbReference>
<dbReference type="Proteomes" id="UP000189705">
    <property type="component" value="Unplaced"/>
</dbReference>
<dbReference type="AlphaFoldDB" id="A0A1U7SIG5"/>
<dbReference type="GO" id="GO:0048306">
    <property type="term" value="F:calcium-dependent protein binding"/>
    <property type="evidence" value="ECO:0007669"/>
    <property type="project" value="TreeGrafter"/>
</dbReference>
<reference evidence="5" key="1">
    <citation type="submission" date="2025-08" db="UniProtKB">
        <authorList>
            <consortium name="RefSeq"/>
        </authorList>
    </citation>
    <scope>IDENTIFICATION</scope>
</reference>
<dbReference type="InterPro" id="IPR013787">
    <property type="entry name" value="S100_Ca-bd_sub"/>
</dbReference>
<dbReference type="PANTHER" id="PTHR11639:SF134">
    <property type="entry name" value="PROTEIN S100-A1-RELATED"/>
    <property type="match status" value="1"/>
</dbReference>
<dbReference type="GO" id="GO:0043542">
    <property type="term" value="P:endothelial cell migration"/>
    <property type="evidence" value="ECO:0007669"/>
    <property type="project" value="TreeGrafter"/>
</dbReference>
<dbReference type="PANTHER" id="PTHR11639">
    <property type="entry name" value="S100 CALCIUM-BINDING PROTEIN"/>
    <property type="match status" value="1"/>
</dbReference>
<dbReference type="InterPro" id="IPR002048">
    <property type="entry name" value="EF_hand_dom"/>
</dbReference>
<gene>
    <name evidence="5" type="primary">LOC102374667</name>
</gene>
<keyword evidence="4" id="KW-1185">Reference proteome</keyword>
<dbReference type="PROSITE" id="PS50222">
    <property type="entry name" value="EF_HAND_2"/>
    <property type="match status" value="1"/>
</dbReference>
<dbReference type="RefSeq" id="XP_006031077.3">
    <property type="nucleotide sequence ID" value="XM_006031015.3"/>
</dbReference>
<protein>
    <submittedName>
        <fullName evidence="5">Protein S100-A9-like</fullName>
    </submittedName>
</protein>
<dbReference type="STRING" id="38654.A0A1U7SIG5"/>
<feature type="non-terminal residue" evidence="5">
    <location>
        <position position="125"/>
    </location>
</feature>
<dbReference type="GO" id="GO:0005737">
    <property type="term" value="C:cytoplasm"/>
    <property type="evidence" value="ECO:0007669"/>
    <property type="project" value="TreeGrafter"/>
</dbReference>
<feature type="region of interest" description="Disordered" evidence="2">
    <location>
        <begin position="104"/>
        <end position="125"/>
    </location>
</feature>
<dbReference type="InParanoid" id="A0A1U7SIG5"/>
<dbReference type="CDD" id="cd00213">
    <property type="entry name" value="S-100"/>
    <property type="match status" value="1"/>
</dbReference>
<dbReference type="InterPro" id="IPR034325">
    <property type="entry name" value="S-100_dom"/>
</dbReference>
<evidence type="ECO:0000256" key="2">
    <source>
        <dbReference type="SAM" id="MobiDB-lite"/>
    </source>
</evidence>
<organism evidence="4 5">
    <name type="scientific">Alligator sinensis</name>
    <name type="common">Chinese alligator</name>
    <dbReference type="NCBI Taxonomy" id="38654"/>
    <lineage>
        <taxon>Eukaryota</taxon>
        <taxon>Metazoa</taxon>
        <taxon>Chordata</taxon>
        <taxon>Craniata</taxon>
        <taxon>Vertebrata</taxon>
        <taxon>Euteleostomi</taxon>
        <taxon>Archelosauria</taxon>
        <taxon>Archosauria</taxon>
        <taxon>Crocodylia</taxon>
        <taxon>Alligatoridae</taxon>
        <taxon>Alligatorinae</taxon>
        <taxon>Alligator</taxon>
    </lineage>
</organism>
<dbReference type="GeneID" id="102374667"/>
<accession>A0A1U7SIG5</accession>
<dbReference type="SMART" id="SM01394">
    <property type="entry name" value="S_100"/>
    <property type="match status" value="1"/>
</dbReference>
<dbReference type="GO" id="GO:0070062">
    <property type="term" value="C:extracellular exosome"/>
    <property type="evidence" value="ECO:0007669"/>
    <property type="project" value="TreeGrafter"/>
</dbReference>
<dbReference type="InterPro" id="IPR011992">
    <property type="entry name" value="EF-hand-dom_pair"/>
</dbReference>
<evidence type="ECO:0000313" key="4">
    <source>
        <dbReference type="Proteomes" id="UP000189705"/>
    </source>
</evidence>
<name>A0A1U7SIG5_ALLSI</name>
<evidence type="ECO:0000313" key="5">
    <source>
        <dbReference type="RefSeq" id="XP_006031077.3"/>
    </source>
</evidence>
<sequence length="125" mass="14529">MEVSHSHMKPKTQLEKELDCIINIYHQYSFRNPMDDYLQKNEFKKLLREQAADFLKNTKPPKIPLEQYLEILFEKADKNHDGHIKFTEFLTTLARIAIDVHDSSHKDVPGHGHGHSHDGHGHGHS</sequence>
<dbReference type="eggNOG" id="ENOG502T0RM">
    <property type="taxonomic scope" value="Eukaryota"/>
</dbReference>
<dbReference type="GO" id="GO:0046914">
    <property type="term" value="F:transition metal ion binding"/>
    <property type="evidence" value="ECO:0007669"/>
    <property type="project" value="InterPro"/>
</dbReference>
<proteinExistence type="inferred from homology"/>